<dbReference type="OrthoDB" id="5732461at2"/>
<organism evidence="2 3">
    <name type="scientific">Nocardioides immobilis</name>
    <dbReference type="NCBI Taxonomy" id="2049295"/>
    <lineage>
        <taxon>Bacteria</taxon>
        <taxon>Bacillati</taxon>
        <taxon>Actinomycetota</taxon>
        <taxon>Actinomycetes</taxon>
        <taxon>Propionibacteriales</taxon>
        <taxon>Nocardioidaceae</taxon>
        <taxon>Nocardioides</taxon>
    </lineage>
</organism>
<evidence type="ECO:0000313" key="2">
    <source>
        <dbReference type="EMBL" id="RHW24589.1"/>
    </source>
</evidence>
<proteinExistence type="predicted"/>
<feature type="region of interest" description="Disordered" evidence="1">
    <location>
        <begin position="32"/>
        <end position="52"/>
    </location>
</feature>
<dbReference type="EMBL" id="QXGH01000031">
    <property type="protein sequence ID" value="RHW24589.1"/>
    <property type="molecule type" value="Genomic_DNA"/>
</dbReference>
<feature type="compositionally biased region" description="Basic and acidic residues" evidence="1">
    <location>
        <begin position="42"/>
        <end position="51"/>
    </location>
</feature>
<evidence type="ECO:0008006" key="4">
    <source>
        <dbReference type="Google" id="ProtNLM"/>
    </source>
</evidence>
<dbReference type="Proteomes" id="UP000283644">
    <property type="component" value="Unassembled WGS sequence"/>
</dbReference>
<keyword evidence="3" id="KW-1185">Reference proteome</keyword>
<dbReference type="SUPFAM" id="SSF50494">
    <property type="entry name" value="Trypsin-like serine proteases"/>
    <property type="match status" value="1"/>
</dbReference>
<protein>
    <recommendedName>
        <fullName evidence="4">Serine protease</fullName>
    </recommendedName>
</protein>
<evidence type="ECO:0000256" key="1">
    <source>
        <dbReference type="SAM" id="MobiDB-lite"/>
    </source>
</evidence>
<dbReference type="AlphaFoldDB" id="A0A417XVR4"/>
<comment type="caution">
    <text evidence="2">The sequence shown here is derived from an EMBL/GenBank/DDBJ whole genome shotgun (WGS) entry which is preliminary data.</text>
</comment>
<dbReference type="RefSeq" id="WP_118927818.1">
    <property type="nucleotide sequence ID" value="NZ_QXGH01000031.1"/>
</dbReference>
<reference evidence="2 3" key="1">
    <citation type="submission" date="2018-09" db="EMBL/GenBank/DDBJ databases">
        <title>Genome sequencing of Nocardioides immobilis CCTCC AB 2017083 for comparison to Nocardioides silvaticus.</title>
        <authorList>
            <person name="Li C."/>
            <person name="Wang G."/>
        </authorList>
    </citation>
    <scope>NUCLEOTIDE SEQUENCE [LARGE SCALE GENOMIC DNA]</scope>
    <source>
        <strain evidence="2 3">CCTCC AB 2017083</strain>
    </source>
</reference>
<accession>A0A417XVR4</accession>
<gene>
    <name evidence="2" type="ORF">D0Z08_24030</name>
</gene>
<evidence type="ECO:0000313" key="3">
    <source>
        <dbReference type="Proteomes" id="UP000283644"/>
    </source>
</evidence>
<name>A0A417XVR4_9ACTN</name>
<sequence>MTSESPELPWGVVLSIITVLALANAWFEPFEDSGPAETTSGVDRESHDPMVRKSRGWTSFRRATITPGIQTLTDGAGQCTTNFVFTDAAGEVYLGQAAHCATTGDEENGCEAPTRPLGTRVTFNAHGTRYDAGEQLGRGRLAYSSWRTMQRRGEKNRNACAFNDFALVRVARGSRDKVNPSLPYWGGPTGLPATGVDSYSISRVYGYGRSSLREDGSPYSRQAATLMPGGSDTDGWSHTIYSPSPGIPGDSGSGYVDGDGRAMGTLSTLVIDTVLWNGLGDLASELRYARRHSGIVGLKLEVGTIPFDDSRGR</sequence>
<dbReference type="InterPro" id="IPR009003">
    <property type="entry name" value="Peptidase_S1_PA"/>
</dbReference>